<gene>
    <name evidence="3" type="ORF">FSCG_00680</name>
</gene>
<reference evidence="3 4" key="1">
    <citation type="submission" date="2011-10" db="EMBL/GenBank/DDBJ databases">
        <title>The Genome Sequence of Fusobacterium sp. 4_1_13.</title>
        <authorList>
            <consortium name="The Broad Institute Genome Sequencing Platform"/>
            <person name="Earl A."/>
            <person name="Ward D."/>
            <person name="Feldgarden M."/>
            <person name="Gevers D."/>
            <person name="Strauss J."/>
            <person name="Ambrose C."/>
            <person name="Allen-Vercoe E."/>
            <person name="Young S.K."/>
            <person name="Zeng Q."/>
            <person name="Gargeya S."/>
            <person name="Fitzgerald M."/>
            <person name="Haas B."/>
            <person name="Abouelleil A."/>
            <person name="Alvarado L."/>
            <person name="Arachchi H.M."/>
            <person name="Berlin A."/>
            <person name="Brown A."/>
            <person name="Chapman S.B."/>
            <person name="Chen Z."/>
            <person name="Dunbar C."/>
            <person name="Freedman E."/>
            <person name="Gearin G."/>
            <person name="Goldberg J."/>
            <person name="Griggs A."/>
            <person name="Gujja S."/>
            <person name="Heiman D."/>
            <person name="Howarth C."/>
            <person name="Larson L."/>
            <person name="Lui A."/>
            <person name="MacDonald P.J."/>
            <person name="Montmayeur A."/>
            <person name="Murphy C."/>
            <person name="Neiman D."/>
            <person name="Pearson M."/>
            <person name="Priest M."/>
            <person name="Roberts A."/>
            <person name="Saif S."/>
            <person name="Shea T."/>
            <person name="Shenoy N."/>
            <person name="Sisk P."/>
            <person name="Stolte C."/>
            <person name="Sykes S."/>
            <person name="Wortman J."/>
            <person name="Nusbaum C."/>
            <person name="Birren B."/>
        </authorList>
    </citation>
    <scope>NUCLEOTIDE SEQUENCE [LARGE SCALE GENOMIC DNA]</scope>
    <source>
        <strain evidence="3 4">4_1_13</strain>
    </source>
</reference>
<evidence type="ECO:0000259" key="1">
    <source>
        <dbReference type="Pfam" id="PF04865"/>
    </source>
</evidence>
<organism evidence="3 4">
    <name type="scientific">Fusobacterium vincentii 4_1_13</name>
    <dbReference type="NCBI Taxonomy" id="469606"/>
    <lineage>
        <taxon>Bacteria</taxon>
        <taxon>Fusobacteriati</taxon>
        <taxon>Fusobacteriota</taxon>
        <taxon>Fusobacteriia</taxon>
        <taxon>Fusobacteriales</taxon>
        <taxon>Fusobacteriaceae</taxon>
        <taxon>Fusobacterium</taxon>
    </lineage>
</organism>
<name>A0A0M1VTQ1_FUSVC</name>
<dbReference type="InterPro" id="IPR014507">
    <property type="entry name" value="Baseplate_assembly_J_pred"/>
</dbReference>
<sequence>MNNDFSFIELDVNEIKKQIKNGYEEIMQVKIQTGDAIEDFIDWVTYILSLSKNHMNFIGRMNLLQYSEGKYLDALGALVDVDRIIEREAECTVEYKFSKIFDEKKIIEKGHKIAKGNLYFESIETVTLEIGKRTAIGKVKCLSTGLIGNDIEIGEISTIVDDIPYLLSVSNITKTSGGADRENDNRYRERIRLKPKAFSVAGPHGAYLYYVLTSHQDITDSYIYTPIISPGVVKIIPLMKNGELPSSEILDLIKEKLKDDVRPLTDKVEIEKPKQFTYNINVKYWIKKTNMPNLIKKNVELALEEYIAWQKEKLGRDINPNKLIQFLITAGAKRVEIESPIFTKLERDTVAIESQKNIKYQGEEDE</sequence>
<dbReference type="Pfam" id="PF26078">
    <property type="entry name" value="Baseplate_J_M"/>
    <property type="match status" value="1"/>
</dbReference>
<evidence type="ECO:0000313" key="3">
    <source>
        <dbReference type="EMBL" id="EEO39967.1"/>
    </source>
</evidence>
<dbReference type="HOGENOM" id="CLU_046415_1_1_0"/>
<dbReference type="AlphaFoldDB" id="A0A0M1VTQ1"/>
<comment type="caution">
    <text evidence="3">The sequence shown here is derived from an EMBL/GenBank/DDBJ whole genome shotgun (WGS) entry which is preliminary data.</text>
</comment>
<proteinExistence type="predicted"/>
<dbReference type="eggNOG" id="COG3948">
    <property type="taxonomic scope" value="Bacteria"/>
</dbReference>
<dbReference type="EMBL" id="ACDE02000019">
    <property type="protein sequence ID" value="EEO39967.1"/>
    <property type="molecule type" value="Genomic_DNA"/>
</dbReference>
<dbReference type="PIRSF" id="PIRSF020481">
    <property type="entry name" value="BAP"/>
    <property type="match status" value="1"/>
</dbReference>
<dbReference type="InterPro" id="IPR006949">
    <property type="entry name" value="Barrel_Baseplate_J-like"/>
</dbReference>
<dbReference type="Pfam" id="PF04865">
    <property type="entry name" value="Baseplate_J"/>
    <property type="match status" value="1"/>
</dbReference>
<feature type="domain" description="Baseplate J-like central" evidence="2">
    <location>
        <begin position="200"/>
        <end position="270"/>
    </location>
</feature>
<dbReference type="RefSeq" id="WP_008802796.1">
    <property type="nucleotide sequence ID" value="NZ_KQ235737.1"/>
</dbReference>
<protein>
    <submittedName>
        <fullName evidence="3">Uncharacterized protein</fullName>
    </submittedName>
</protein>
<evidence type="ECO:0000259" key="2">
    <source>
        <dbReference type="Pfam" id="PF26078"/>
    </source>
</evidence>
<feature type="domain" description="Baseplate protein J-like barrel" evidence="1">
    <location>
        <begin position="105"/>
        <end position="178"/>
    </location>
</feature>
<accession>A0A0M1VTQ1</accession>
<dbReference type="InterPro" id="IPR058531">
    <property type="entry name" value="Baseplate_J_M"/>
</dbReference>
<evidence type="ECO:0000313" key="4">
    <source>
        <dbReference type="Proteomes" id="UP000004925"/>
    </source>
</evidence>
<dbReference type="Proteomes" id="UP000004925">
    <property type="component" value="Unassembled WGS sequence"/>
</dbReference>